<evidence type="ECO:0000256" key="3">
    <source>
        <dbReference type="ARBA" id="ARBA00004818"/>
    </source>
</evidence>
<comment type="caution">
    <text evidence="11">The sequence shown here is derived from an EMBL/GenBank/DDBJ whole genome shotgun (WGS) entry which is preliminary data.</text>
</comment>
<reference evidence="11 12" key="1">
    <citation type="journal article" date="2019" name="Int. J. Syst. Evol. Microbiol.">
        <title>The Global Catalogue of Microorganisms (GCM) 10K type strain sequencing project: providing services to taxonomists for standard genome sequencing and annotation.</title>
        <authorList>
            <consortium name="The Broad Institute Genomics Platform"/>
            <consortium name="The Broad Institute Genome Sequencing Center for Infectious Disease"/>
            <person name="Wu L."/>
            <person name="Ma J."/>
        </authorList>
    </citation>
    <scope>NUCLEOTIDE SEQUENCE [LARGE SCALE GENOMIC DNA]</scope>
    <source>
        <strain evidence="11 12">JCM 15089</strain>
    </source>
</reference>
<dbReference type="SFLD" id="SFLDG01129">
    <property type="entry name" value="C1.5:_HAD__Beta-PGM__Phosphata"/>
    <property type="match status" value="1"/>
</dbReference>
<dbReference type="InterPro" id="IPR050155">
    <property type="entry name" value="HAD-like_hydrolase_sf"/>
</dbReference>
<comment type="pathway">
    <text evidence="3 10">Organic acid metabolism; glycolate biosynthesis; glycolate from 2-phosphoglycolate: step 1/1.</text>
</comment>
<feature type="active site" description="Nucleophile" evidence="10">
    <location>
        <position position="10"/>
    </location>
</feature>
<dbReference type="InterPro" id="IPR041492">
    <property type="entry name" value="HAD_2"/>
</dbReference>
<comment type="function">
    <text evidence="10">Specifically catalyzes the dephosphorylation of 2-phosphoglycolate. Is involved in the dissimilation of the intracellular 2-phosphoglycolate formed during the DNA repair of 3'-phosphoglycolate ends, a major class of DNA lesions induced by oxidative stress.</text>
</comment>
<dbReference type="InterPro" id="IPR037512">
    <property type="entry name" value="PGPase_prok"/>
</dbReference>
<dbReference type="SUPFAM" id="SSF56784">
    <property type="entry name" value="HAD-like"/>
    <property type="match status" value="1"/>
</dbReference>
<dbReference type="PANTHER" id="PTHR43434:SF1">
    <property type="entry name" value="PHOSPHOGLYCOLATE PHOSPHATASE"/>
    <property type="match status" value="1"/>
</dbReference>
<evidence type="ECO:0000256" key="6">
    <source>
        <dbReference type="ARBA" id="ARBA00022723"/>
    </source>
</evidence>
<dbReference type="InterPro" id="IPR036412">
    <property type="entry name" value="HAD-like_sf"/>
</dbReference>
<keyword evidence="9 10" id="KW-0119">Carbohydrate metabolism</keyword>
<feature type="binding site" evidence="10">
    <location>
        <position position="170"/>
    </location>
    <ligand>
        <name>Mg(2+)</name>
        <dbReference type="ChEBI" id="CHEBI:18420"/>
    </ligand>
</feature>
<dbReference type="PANTHER" id="PTHR43434">
    <property type="entry name" value="PHOSPHOGLYCOLATE PHOSPHATASE"/>
    <property type="match status" value="1"/>
</dbReference>
<proteinExistence type="inferred from homology"/>
<dbReference type="HAMAP" id="MF_00495">
    <property type="entry name" value="GPH_hydrolase_bact"/>
    <property type="match status" value="1"/>
</dbReference>
<dbReference type="Gene3D" id="3.40.50.1000">
    <property type="entry name" value="HAD superfamily/HAD-like"/>
    <property type="match status" value="1"/>
</dbReference>
<evidence type="ECO:0000256" key="2">
    <source>
        <dbReference type="ARBA" id="ARBA00001946"/>
    </source>
</evidence>
<dbReference type="EMBL" id="BAAADD010000004">
    <property type="protein sequence ID" value="GAA0568698.1"/>
    <property type="molecule type" value="Genomic_DNA"/>
</dbReference>
<dbReference type="Pfam" id="PF13419">
    <property type="entry name" value="HAD_2"/>
    <property type="match status" value="1"/>
</dbReference>
<dbReference type="InterPro" id="IPR023198">
    <property type="entry name" value="PGP-like_dom2"/>
</dbReference>
<keyword evidence="6 10" id="KW-0479">Metal-binding</keyword>
<evidence type="ECO:0000256" key="1">
    <source>
        <dbReference type="ARBA" id="ARBA00000830"/>
    </source>
</evidence>
<dbReference type="Gene3D" id="1.10.150.240">
    <property type="entry name" value="Putative phosphatase, domain 2"/>
    <property type="match status" value="1"/>
</dbReference>
<dbReference type="SFLD" id="SFLDS00003">
    <property type="entry name" value="Haloacid_Dehalogenase"/>
    <property type="match status" value="1"/>
</dbReference>
<dbReference type="PRINTS" id="PR00413">
    <property type="entry name" value="HADHALOGNASE"/>
</dbReference>
<evidence type="ECO:0000256" key="7">
    <source>
        <dbReference type="ARBA" id="ARBA00022801"/>
    </source>
</evidence>
<dbReference type="EC" id="3.1.3.18" evidence="5 10"/>
<name>A0ABN1EKS1_9PROT</name>
<dbReference type="Proteomes" id="UP001499951">
    <property type="component" value="Unassembled WGS sequence"/>
</dbReference>
<keyword evidence="8 10" id="KW-0460">Magnesium</keyword>
<comment type="similarity">
    <text evidence="4 10">Belongs to the HAD-like hydrolase superfamily. CbbY/CbbZ/Gph/YieH family.</text>
</comment>
<sequence>MTSAPAFLFDLDGTLVDTAPDLLATMNMLLTRAGHPPLGPEVLRRLVGRGARNLIADTFKVTGAPLAPEAIEPLYADFLKDYGSHIAAASRPFPGVVETLDRLKAEGVRMGVLTNKPHPNAMQLLTELDLTGYFATIVGGSKYPWLKPDPRLYERVLADLGGGPAVMVGDSITDVQAARAGGTPVILMSYGYTPEPAATLGADLVLDDFRDVPAAAKRLLGIS</sequence>
<evidence type="ECO:0000256" key="5">
    <source>
        <dbReference type="ARBA" id="ARBA00013078"/>
    </source>
</evidence>
<dbReference type="InterPro" id="IPR023214">
    <property type="entry name" value="HAD_sf"/>
</dbReference>
<evidence type="ECO:0000256" key="8">
    <source>
        <dbReference type="ARBA" id="ARBA00022842"/>
    </source>
</evidence>
<dbReference type="InterPro" id="IPR006439">
    <property type="entry name" value="HAD-SF_hydro_IA"/>
</dbReference>
<evidence type="ECO:0000313" key="12">
    <source>
        <dbReference type="Proteomes" id="UP001499951"/>
    </source>
</evidence>
<dbReference type="SFLD" id="SFLDG01135">
    <property type="entry name" value="C1.5.6:_HAD__Beta-PGM__Phospha"/>
    <property type="match status" value="1"/>
</dbReference>
<comment type="cofactor">
    <cofactor evidence="2 10">
        <name>Mg(2+)</name>
        <dbReference type="ChEBI" id="CHEBI:18420"/>
    </cofactor>
</comment>
<dbReference type="GO" id="GO:0016787">
    <property type="term" value="F:hydrolase activity"/>
    <property type="evidence" value="ECO:0007669"/>
    <property type="project" value="UniProtKB-KW"/>
</dbReference>
<dbReference type="NCBIfam" id="TIGR01549">
    <property type="entry name" value="HAD-SF-IA-v1"/>
    <property type="match status" value="1"/>
</dbReference>
<evidence type="ECO:0000256" key="9">
    <source>
        <dbReference type="ARBA" id="ARBA00023277"/>
    </source>
</evidence>
<accession>A0ABN1EKS1</accession>
<organism evidence="11 12">
    <name type="scientific">Rhizomicrobium electricum</name>
    <dbReference type="NCBI Taxonomy" id="480070"/>
    <lineage>
        <taxon>Bacteria</taxon>
        <taxon>Pseudomonadati</taxon>
        <taxon>Pseudomonadota</taxon>
        <taxon>Alphaproteobacteria</taxon>
        <taxon>Micropepsales</taxon>
        <taxon>Micropepsaceae</taxon>
        <taxon>Rhizomicrobium</taxon>
    </lineage>
</organism>
<dbReference type="RefSeq" id="WP_166929839.1">
    <property type="nucleotide sequence ID" value="NZ_BAAADD010000004.1"/>
</dbReference>
<feature type="binding site" evidence="10">
    <location>
        <position position="10"/>
    </location>
    <ligand>
        <name>Mg(2+)</name>
        <dbReference type="ChEBI" id="CHEBI:18420"/>
    </ligand>
</feature>
<keyword evidence="12" id="KW-1185">Reference proteome</keyword>
<dbReference type="NCBIfam" id="TIGR01509">
    <property type="entry name" value="HAD-SF-IA-v3"/>
    <property type="match status" value="1"/>
</dbReference>
<keyword evidence="7 10" id="KW-0378">Hydrolase</keyword>
<evidence type="ECO:0000313" key="11">
    <source>
        <dbReference type="EMBL" id="GAA0568698.1"/>
    </source>
</evidence>
<feature type="binding site" evidence="10">
    <location>
        <position position="12"/>
    </location>
    <ligand>
        <name>Mg(2+)</name>
        <dbReference type="ChEBI" id="CHEBI:18420"/>
    </ligand>
</feature>
<gene>
    <name evidence="11" type="ORF">GCM10008942_16630</name>
</gene>
<comment type="catalytic activity">
    <reaction evidence="1 10">
        <text>2-phosphoglycolate + H2O = glycolate + phosphate</text>
        <dbReference type="Rhea" id="RHEA:14369"/>
        <dbReference type="ChEBI" id="CHEBI:15377"/>
        <dbReference type="ChEBI" id="CHEBI:29805"/>
        <dbReference type="ChEBI" id="CHEBI:43474"/>
        <dbReference type="ChEBI" id="CHEBI:58033"/>
        <dbReference type="EC" id="3.1.3.18"/>
    </reaction>
</comment>
<evidence type="ECO:0000256" key="10">
    <source>
        <dbReference type="HAMAP-Rule" id="MF_00495"/>
    </source>
</evidence>
<evidence type="ECO:0000256" key="4">
    <source>
        <dbReference type="ARBA" id="ARBA00006171"/>
    </source>
</evidence>
<protein>
    <recommendedName>
        <fullName evidence="5 10">Phosphoglycolate phosphatase</fullName>
        <shortName evidence="10">PGP</shortName>
        <shortName evidence="10">PGPase</shortName>
        <ecNumber evidence="5 10">3.1.3.18</ecNumber>
    </recommendedName>
</protein>